<dbReference type="GeneID" id="19461339"/>
<feature type="chain" id="PRO_5005146321" description="Dolichyl-diphosphooligosaccharide--protein glycosyltransferase subunit 1" evidence="10">
    <location>
        <begin position="20"/>
        <end position="495"/>
    </location>
</feature>
<organism evidence="11 12">
    <name type="scientific">Glarea lozoyensis (strain ATCC 20868 / MF5171)</name>
    <dbReference type="NCBI Taxonomy" id="1116229"/>
    <lineage>
        <taxon>Eukaryota</taxon>
        <taxon>Fungi</taxon>
        <taxon>Dikarya</taxon>
        <taxon>Ascomycota</taxon>
        <taxon>Pezizomycotina</taxon>
        <taxon>Leotiomycetes</taxon>
        <taxon>Helotiales</taxon>
        <taxon>Helotiaceae</taxon>
        <taxon>Glarea</taxon>
    </lineage>
</organism>
<keyword evidence="6 10" id="KW-0732">Signal</keyword>
<dbReference type="OrthoDB" id="310030at2759"/>
<dbReference type="EMBL" id="KE145371">
    <property type="protein sequence ID" value="EPE26369.1"/>
    <property type="molecule type" value="Genomic_DNA"/>
</dbReference>
<evidence type="ECO:0000256" key="7">
    <source>
        <dbReference type="ARBA" id="ARBA00022824"/>
    </source>
</evidence>
<keyword evidence="12" id="KW-1185">Reference proteome</keyword>
<evidence type="ECO:0000256" key="2">
    <source>
        <dbReference type="ARBA" id="ARBA00004115"/>
    </source>
</evidence>
<dbReference type="PANTHER" id="PTHR21049">
    <property type="entry name" value="RIBOPHORIN I"/>
    <property type="match status" value="1"/>
</dbReference>
<dbReference type="KEGG" id="glz:GLAREA_02281"/>
<accession>S3CMD8</accession>
<dbReference type="STRING" id="1116229.S3CMD8"/>
<sequence>MWSLAITTAILSFASSAFCADKGNLTTPLTSKVILPSTFTPPQNFQNANLVHVISLEKNYPKESINVIIENIASTAQDEYFIPFTSQQMATIGGLEVKDRKDADAGLFAVDAVEFDTKSDTQFYRIRLPTPLAPKAQQTLGISFSYLSALNPLPANIAQMDKQYLVYTFSAYCQSAYVTLKQKTEVKFPSTNIPEYTILPGEGGEKESPQKSGTKFTYGSYGKLPAGAIEPVKVRYEFTKPLIHVSSLERDVEVSHWGGNIAFEERYVMTNRAANLSKPFSRVEWASQQYYNPPTSAIRDLKFPLKVGSLDPYFTDVIGNVSTSRFRSNKREAHLEIKPRFPVFGAWNYPFRVGWSADLKNYLRKLNTGNGYVLNVPFLEGPKQPEGMEYEHVELRVILPEGAENIQYSTTVPLVSTSISLHRTFMDTTGRTTLTLKAINIVDEFRDRELIVTYEYPFLAGFRKPIVIFVTMVSLYTAAWGIGTLDISIKGKKRS</sequence>
<dbReference type="InterPro" id="IPR007676">
    <property type="entry name" value="Ribophorin_I"/>
</dbReference>
<dbReference type="RefSeq" id="XP_008087688.1">
    <property type="nucleotide sequence ID" value="XM_008089497.1"/>
</dbReference>
<evidence type="ECO:0000256" key="4">
    <source>
        <dbReference type="ARBA" id="ARBA00008905"/>
    </source>
</evidence>
<evidence type="ECO:0000256" key="8">
    <source>
        <dbReference type="ARBA" id="ARBA00022989"/>
    </source>
</evidence>
<evidence type="ECO:0000256" key="6">
    <source>
        <dbReference type="ARBA" id="ARBA00022729"/>
    </source>
</evidence>
<evidence type="ECO:0000256" key="5">
    <source>
        <dbReference type="ARBA" id="ARBA00022692"/>
    </source>
</evidence>
<comment type="subcellular location">
    <subcellularLocation>
        <location evidence="2 10">Endoplasmic reticulum membrane</location>
        <topology evidence="2 10">Single-pass type I membrane protein</topology>
    </subcellularLocation>
</comment>
<keyword evidence="5 10" id="KW-0812">Transmembrane</keyword>
<dbReference type="GO" id="GO:0018279">
    <property type="term" value="P:protein N-linked glycosylation via asparagine"/>
    <property type="evidence" value="ECO:0007669"/>
    <property type="project" value="TreeGrafter"/>
</dbReference>
<gene>
    <name evidence="11" type="ORF">GLAREA_02281</name>
</gene>
<feature type="transmembrane region" description="Helical" evidence="10">
    <location>
        <begin position="466"/>
        <end position="489"/>
    </location>
</feature>
<proteinExistence type="inferred from homology"/>
<evidence type="ECO:0000256" key="1">
    <source>
        <dbReference type="ARBA" id="ARBA00002791"/>
    </source>
</evidence>
<dbReference type="OMA" id="RYEYARE"/>
<dbReference type="GO" id="GO:0008250">
    <property type="term" value="C:oligosaccharyltransferase complex"/>
    <property type="evidence" value="ECO:0007669"/>
    <property type="project" value="UniProtKB-UniRule"/>
</dbReference>
<dbReference type="HOGENOM" id="CLU_031381_1_0_1"/>
<comment type="pathway">
    <text evidence="3 10">Protein modification; protein glycosylation.</text>
</comment>
<evidence type="ECO:0000256" key="9">
    <source>
        <dbReference type="ARBA" id="ARBA00023136"/>
    </source>
</evidence>
<reference evidence="11 12" key="1">
    <citation type="journal article" date="2013" name="BMC Genomics">
        <title>Genomics-driven discovery of the pneumocandin biosynthetic gene cluster in the fungus Glarea lozoyensis.</title>
        <authorList>
            <person name="Chen L."/>
            <person name="Yue Q."/>
            <person name="Zhang X."/>
            <person name="Xiang M."/>
            <person name="Wang C."/>
            <person name="Li S."/>
            <person name="Che Y."/>
            <person name="Ortiz-Lopez F.J."/>
            <person name="Bills G.F."/>
            <person name="Liu X."/>
            <person name="An Z."/>
        </authorList>
    </citation>
    <scope>NUCLEOTIDE SEQUENCE [LARGE SCALE GENOMIC DNA]</scope>
    <source>
        <strain evidence="12">ATCC 20868 / MF5171</strain>
    </source>
</reference>
<keyword evidence="9 10" id="KW-0472">Membrane</keyword>
<dbReference type="eggNOG" id="KOG2291">
    <property type="taxonomic scope" value="Eukaryota"/>
</dbReference>
<comment type="function">
    <text evidence="1 10">Subunit of the oligosaccharyl transferase (OST) complex that catalyzes the initial transfer of a defined glycan (Glc(3)Man(9)GlcNAc(2) in eukaryotes) from the lipid carrier dolichol-pyrophosphate to an asparagine residue within an Asn-X-Ser/Thr consensus motif in nascent polypeptide chains, the first step in protein N-glycosylation. N-glycosylation occurs cotranslationally and the complex associates with the Sec61 complex at the channel-forming translocon complex that mediates protein translocation across the endoplasmic reticulum (ER). All subunits are required for a maximal enzyme activity.</text>
</comment>
<dbReference type="AlphaFoldDB" id="S3CMD8"/>
<name>S3CMD8_GLAL2</name>
<dbReference type="UniPathway" id="UPA00378"/>
<evidence type="ECO:0000313" key="12">
    <source>
        <dbReference type="Proteomes" id="UP000016922"/>
    </source>
</evidence>
<evidence type="ECO:0000256" key="10">
    <source>
        <dbReference type="RuleBase" id="RU361143"/>
    </source>
</evidence>
<comment type="similarity">
    <text evidence="4 10">Belongs to the OST1 family.</text>
</comment>
<dbReference type="Proteomes" id="UP000016922">
    <property type="component" value="Unassembled WGS sequence"/>
</dbReference>
<comment type="subunit">
    <text evidence="10">Component of the oligosaccharyltransferase (OST) complex.</text>
</comment>
<protein>
    <recommendedName>
        <fullName evidence="10">Dolichyl-diphosphooligosaccharide--protein glycosyltransferase subunit 1</fullName>
    </recommendedName>
</protein>
<feature type="signal peptide" evidence="10">
    <location>
        <begin position="1"/>
        <end position="19"/>
    </location>
</feature>
<evidence type="ECO:0000256" key="3">
    <source>
        <dbReference type="ARBA" id="ARBA00004922"/>
    </source>
</evidence>
<keyword evidence="7 10" id="KW-0256">Endoplasmic reticulum</keyword>
<dbReference type="Pfam" id="PF04597">
    <property type="entry name" value="Ribophorin_I"/>
    <property type="match status" value="1"/>
</dbReference>
<dbReference type="PANTHER" id="PTHR21049:SF0">
    <property type="entry name" value="DOLICHYL-DIPHOSPHOOLIGOSACCHARIDE--PROTEIN GLYCOSYLTRANSFERASE SUBUNIT 1"/>
    <property type="match status" value="1"/>
</dbReference>
<keyword evidence="8 10" id="KW-1133">Transmembrane helix</keyword>
<evidence type="ECO:0000313" key="11">
    <source>
        <dbReference type="EMBL" id="EPE26369.1"/>
    </source>
</evidence>